<name>A0A9W8DX57_9FUNG</name>
<feature type="region of interest" description="Disordered" evidence="1">
    <location>
        <begin position="1"/>
        <end position="80"/>
    </location>
</feature>
<feature type="compositionally biased region" description="Polar residues" evidence="1">
    <location>
        <begin position="279"/>
        <end position="288"/>
    </location>
</feature>
<feature type="compositionally biased region" description="Basic and acidic residues" evidence="1">
    <location>
        <begin position="719"/>
        <end position="731"/>
    </location>
</feature>
<keyword evidence="2" id="KW-0812">Transmembrane</keyword>
<feature type="region of interest" description="Disordered" evidence="1">
    <location>
        <begin position="563"/>
        <end position="638"/>
    </location>
</feature>
<accession>A0A9W8DX57</accession>
<feature type="transmembrane region" description="Helical" evidence="2">
    <location>
        <begin position="788"/>
        <end position="811"/>
    </location>
</feature>
<feature type="compositionally biased region" description="Basic residues" evidence="1">
    <location>
        <begin position="944"/>
        <end position="961"/>
    </location>
</feature>
<keyword evidence="2" id="KW-0472">Membrane</keyword>
<feature type="region of interest" description="Disordered" evidence="1">
    <location>
        <begin position="196"/>
        <end position="221"/>
    </location>
</feature>
<feature type="region of interest" description="Disordered" evidence="1">
    <location>
        <begin position="684"/>
        <end position="760"/>
    </location>
</feature>
<feature type="compositionally biased region" description="Polar residues" evidence="1">
    <location>
        <begin position="485"/>
        <end position="494"/>
    </location>
</feature>
<feature type="compositionally biased region" description="Basic residues" evidence="1">
    <location>
        <begin position="329"/>
        <end position="350"/>
    </location>
</feature>
<dbReference type="EMBL" id="JANBPU010000002">
    <property type="protein sequence ID" value="KAJ1921984.1"/>
    <property type="molecule type" value="Genomic_DNA"/>
</dbReference>
<gene>
    <name evidence="3" type="ORF">H4219_000331</name>
</gene>
<comment type="caution">
    <text evidence="3">The sequence shown here is derived from an EMBL/GenBank/DDBJ whole genome shotgun (WGS) entry which is preliminary data.</text>
</comment>
<feature type="compositionally biased region" description="Acidic residues" evidence="1">
    <location>
        <begin position="750"/>
        <end position="760"/>
    </location>
</feature>
<feature type="region of interest" description="Disordered" evidence="1">
    <location>
        <begin position="825"/>
        <end position="849"/>
    </location>
</feature>
<feature type="compositionally biased region" description="Low complexity" evidence="1">
    <location>
        <begin position="365"/>
        <end position="375"/>
    </location>
</feature>
<feature type="compositionally biased region" description="Acidic residues" evidence="1">
    <location>
        <begin position="827"/>
        <end position="838"/>
    </location>
</feature>
<feature type="compositionally biased region" description="Basic and acidic residues" evidence="1">
    <location>
        <begin position="702"/>
        <end position="712"/>
    </location>
</feature>
<feature type="compositionally biased region" description="Polar residues" evidence="1">
    <location>
        <begin position="17"/>
        <end position="34"/>
    </location>
</feature>
<feature type="compositionally biased region" description="Polar residues" evidence="1">
    <location>
        <begin position="932"/>
        <end position="941"/>
    </location>
</feature>
<feature type="region of interest" description="Disordered" evidence="1">
    <location>
        <begin position="469"/>
        <end position="494"/>
    </location>
</feature>
<dbReference type="Proteomes" id="UP001150538">
    <property type="component" value="Unassembled WGS sequence"/>
</dbReference>
<dbReference type="AlphaFoldDB" id="A0A9W8DX57"/>
<feature type="compositionally biased region" description="Low complexity" evidence="1">
    <location>
        <begin position="49"/>
        <end position="58"/>
    </location>
</feature>
<keyword evidence="2" id="KW-1133">Transmembrane helix</keyword>
<evidence type="ECO:0000256" key="2">
    <source>
        <dbReference type="SAM" id="Phobius"/>
    </source>
</evidence>
<keyword evidence="4" id="KW-1185">Reference proteome</keyword>
<evidence type="ECO:0000256" key="1">
    <source>
        <dbReference type="SAM" id="MobiDB-lite"/>
    </source>
</evidence>
<proteinExistence type="predicted"/>
<evidence type="ECO:0000313" key="4">
    <source>
        <dbReference type="Proteomes" id="UP001150538"/>
    </source>
</evidence>
<organism evidence="3 4">
    <name type="scientific">Mycoemilia scoparia</name>
    <dbReference type="NCBI Taxonomy" id="417184"/>
    <lineage>
        <taxon>Eukaryota</taxon>
        <taxon>Fungi</taxon>
        <taxon>Fungi incertae sedis</taxon>
        <taxon>Zoopagomycota</taxon>
        <taxon>Kickxellomycotina</taxon>
        <taxon>Kickxellomycetes</taxon>
        <taxon>Kickxellales</taxon>
        <taxon>Kickxellaceae</taxon>
        <taxon>Mycoemilia</taxon>
    </lineage>
</organism>
<dbReference type="OrthoDB" id="2418712at2759"/>
<feature type="region of interest" description="Disordered" evidence="1">
    <location>
        <begin position="903"/>
        <end position="961"/>
    </location>
</feature>
<sequence>MDGDKGSLDIPPPPYSTVVSNTSPTKSRILNSCPPQMENYLHHGRQQRQSHQTQQQPRNTLIGRPGIGQSGGLDFEDSHHSRDMAFPDIAHIEAQLLGSSGSLLGSHMSSSTQPFADNIIYSKMNYLEHIVSRVKSTLDSQADAYKSVASQIAELNQRMANANFGSSSPTPANNQNVKTDSIMASWNNIQQQMGPISVPERPYMSHNAEAGKSDDANKDDEDDVHLDRLSEMIDSLIKDASNALSTSPSLLGDTPKPGAETSMVTETVNPKADFPRQKPFTTSTLNKDNNPKGRADSFTSDSSADGEAPEPSCLSPDFGADYSETSSTRPRRSSSVKRGHGIRSRIRRRSSISSTTMAGHDSGRPLSPLNNSSSNDVPPGFGRSPIPIITEQPDVVFASQLSPCGSPNDGEKTPIVAPVKITEATPPPSTRARSNSLVLRVRDKVTRGILQSATLVDKSVNEDIKIHKMSRRDVSGSENRPPVTSPFSGPSATNSLHNSCGESMVYSPEMNPKHRYSKSISATLPRSHRIMRSGDHFTDTNAMSSPSSRQVYRQFIGGRGGSVYGVRKPRHRRTHNSQYSHPFFDDENVVGSVNSGAESSPCFNHRESDTEGGDESNFSGRRSYKPRSKNSSRIPHSLHINTSTLPRIRGRLSDSFRNDGFDFAGPVTAPLSPNNRNWGHTYNLDSSSRNCNDDEMSLRSSIPDKLHMHNDYDNDDDPENRHYDSNSDSRMHGQSRTSFELTRWRPSLDNDLDEAPEENGEAYSHNTVVTASDDPEPSSASIISFFTLFYWMMLFSLGVCMLDSFLCNVAGQRVLGTMEKITANKDDDGEVKDDDESSEGSHLIGHHQTGEYVNYQAQNKGSETSAIAGTMGRLVRWYVEDDEVTEISNPSQVRHQPHQISAIPQPISHRHNRKPQQQQDYDDEGTEMPQPGFTSVFSTSNIRERRRRVLSRGRPHFKPID</sequence>
<evidence type="ECO:0000313" key="3">
    <source>
        <dbReference type="EMBL" id="KAJ1921984.1"/>
    </source>
</evidence>
<feature type="compositionally biased region" description="Polar residues" evidence="1">
    <location>
        <begin position="591"/>
        <end position="602"/>
    </location>
</feature>
<reference evidence="3" key="1">
    <citation type="submission" date="2022-07" db="EMBL/GenBank/DDBJ databases">
        <title>Phylogenomic reconstructions and comparative analyses of Kickxellomycotina fungi.</title>
        <authorList>
            <person name="Reynolds N.K."/>
            <person name="Stajich J.E."/>
            <person name="Barry K."/>
            <person name="Grigoriev I.V."/>
            <person name="Crous P."/>
            <person name="Smith M.E."/>
        </authorList>
    </citation>
    <scope>NUCLEOTIDE SEQUENCE</scope>
    <source>
        <strain evidence="3">NBRC 100468</strain>
    </source>
</reference>
<protein>
    <submittedName>
        <fullName evidence="3">Uncharacterized protein</fullName>
    </submittedName>
</protein>
<feature type="region of interest" description="Disordered" evidence="1">
    <location>
        <begin position="244"/>
        <end position="387"/>
    </location>
</feature>